<organism evidence="18 19">
    <name type="scientific">Dothistroma septosporum (strain NZE10 / CBS 128990)</name>
    <name type="common">Red band needle blight fungus</name>
    <name type="synonym">Mycosphaerella pini</name>
    <dbReference type="NCBI Taxonomy" id="675120"/>
    <lineage>
        <taxon>Eukaryota</taxon>
        <taxon>Fungi</taxon>
        <taxon>Dikarya</taxon>
        <taxon>Ascomycota</taxon>
        <taxon>Pezizomycotina</taxon>
        <taxon>Dothideomycetes</taxon>
        <taxon>Dothideomycetidae</taxon>
        <taxon>Mycosphaerellales</taxon>
        <taxon>Mycosphaerellaceae</taxon>
        <taxon>Dothistroma</taxon>
    </lineage>
</organism>
<dbReference type="GO" id="GO:0004252">
    <property type="term" value="F:serine-type endopeptidase activity"/>
    <property type="evidence" value="ECO:0007669"/>
    <property type="project" value="UniProtKB-UniRule"/>
</dbReference>
<reference evidence="18 19" key="2">
    <citation type="journal article" date="2012" name="PLoS Pathog.">
        <title>Diverse lifestyles and strategies of plant pathogenesis encoded in the genomes of eighteen Dothideomycetes fungi.</title>
        <authorList>
            <person name="Ohm R.A."/>
            <person name="Feau N."/>
            <person name="Henrissat B."/>
            <person name="Schoch C.L."/>
            <person name="Horwitz B.A."/>
            <person name="Barry K.W."/>
            <person name="Condon B.J."/>
            <person name="Copeland A.C."/>
            <person name="Dhillon B."/>
            <person name="Glaser F."/>
            <person name="Hesse C.N."/>
            <person name="Kosti I."/>
            <person name="LaButti K."/>
            <person name="Lindquist E.A."/>
            <person name="Lucas S."/>
            <person name="Salamov A.A."/>
            <person name="Bradshaw R.E."/>
            <person name="Ciuffetti L."/>
            <person name="Hamelin R.C."/>
            <person name="Kema G.H.J."/>
            <person name="Lawrence C."/>
            <person name="Scott J.A."/>
            <person name="Spatafora J.W."/>
            <person name="Turgeon B.G."/>
            <person name="de Wit P.J.G.M."/>
            <person name="Zhong S."/>
            <person name="Goodwin S.B."/>
            <person name="Grigoriev I.V."/>
        </authorList>
    </citation>
    <scope>NUCLEOTIDE SEQUENCE [LARGE SCALE GENOMIC DNA]</scope>
    <source>
        <strain evidence="19">NZE10 / CBS 128990</strain>
    </source>
</reference>
<dbReference type="OMA" id="WFPKLKD"/>
<evidence type="ECO:0000256" key="3">
    <source>
        <dbReference type="ARBA" id="ARBA00002451"/>
    </source>
</evidence>
<keyword evidence="9" id="KW-0732">Signal</keyword>
<comment type="catalytic activity">
    <reaction evidence="1">
        <text>Release of an N-terminal tripeptide from a polypeptide.</text>
        <dbReference type="EC" id="3.4.14.10"/>
    </reaction>
</comment>
<evidence type="ECO:0000256" key="15">
    <source>
        <dbReference type="ARBA" id="ARBA00023180"/>
    </source>
</evidence>
<comment type="caution">
    <text evidence="16">Lacks conserved residue(s) required for the propagation of feature annotation.</text>
</comment>
<evidence type="ECO:0000259" key="17">
    <source>
        <dbReference type="PROSITE" id="PS51695"/>
    </source>
</evidence>
<evidence type="ECO:0000256" key="6">
    <source>
        <dbReference type="ARBA" id="ARBA00022525"/>
    </source>
</evidence>
<dbReference type="EC" id="3.4.14.10" evidence="5"/>
<dbReference type="CDD" id="cd04056">
    <property type="entry name" value="Peptidases_S53"/>
    <property type="match status" value="1"/>
</dbReference>
<dbReference type="InterPro" id="IPR050819">
    <property type="entry name" value="Tripeptidyl-peptidase_I"/>
</dbReference>
<proteinExistence type="predicted"/>
<dbReference type="PANTHER" id="PTHR14218:SF39">
    <property type="entry name" value="PEPTIDASE S53 DOMAIN-CONTAINING PROTEIN"/>
    <property type="match status" value="1"/>
</dbReference>
<evidence type="ECO:0000256" key="5">
    <source>
        <dbReference type="ARBA" id="ARBA00012462"/>
    </source>
</evidence>
<dbReference type="Gene3D" id="3.40.50.200">
    <property type="entry name" value="Peptidase S8/S53 domain"/>
    <property type="match status" value="1"/>
</dbReference>
<keyword evidence="14" id="KW-0865">Zymogen</keyword>
<keyword evidence="7 16" id="KW-0645">Protease</keyword>
<name>N1PRR5_DOTSN</name>
<evidence type="ECO:0000256" key="14">
    <source>
        <dbReference type="ARBA" id="ARBA00023145"/>
    </source>
</evidence>
<dbReference type="OrthoDB" id="409122at2759"/>
<evidence type="ECO:0000256" key="13">
    <source>
        <dbReference type="ARBA" id="ARBA00023026"/>
    </source>
</evidence>
<evidence type="ECO:0000256" key="2">
    <source>
        <dbReference type="ARBA" id="ARBA00001913"/>
    </source>
</evidence>
<dbReference type="EMBL" id="KB446538">
    <property type="protein sequence ID" value="EME45618.1"/>
    <property type="molecule type" value="Genomic_DNA"/>
</dbReference>
<dbReference type="STRING" id="675120.N1PRR5"/>
<dbReference type="SUPFAM" id="SSF52743">
    <property type="entry name" value="Subtilisin-like"/>
    <property type="match status" value="1"/>
</dbReference>
<keyword evidence="11 16" id="KW-0720">Serine protease</keyword>
<dbReference type="InterPro" id="IPR015366">
    <property type="entry name" value="S53_propep"/>
</dbReference>
<feature type="active site" description="Charge relay system" evidence="16">
    <location>
        <position position="261"/>
    </location>
</feature>
<dbReference type="Pfam" id="PF09286">
    <property type="entry name" value="Pro-kuma_activ"/>
    <property type="match status" value="1"/>
</dbReference>
<dbReference type="eggNOG" id="ENOG502QR6D">
    <property type="taxonomic scope" value="Eukaryota"/>
</dbReference>
<comment type="cofactor">
    <cofactor evidence="2">
        <name>Ca(2+)</name>
        <dbReference type="ChEBI" id="CHEBI:29108"/>
    </cofactor>
</comment>
<evidence type="ECO:0000256" key="7">
    <source>
        <dbReference type="ARBA" id="ARBA00022670"/>
    </source>
</evidence>
<dbReference type="Proteomes" id="UP000016933">
    <property type="component" value="Unassembled WGS sequence"/>
</dbReference>
<dbReference type="GO" id="GO:0005576">
    <property type="term" value="C:extracellular region"/>
    <property type="evidence" value="ECO:0007669"/>
    <property type="project" value="UniProtKB-SubCell"/>
</dbReference>
<evidence type="ECO:0000256" key="16">
    <source>
        <dbReference type="PROSITE-ProRule" id="PRU01032"/>
    </source>
</evidence>
<keyword evidence="10 16" id="KW-0378">Hydrolase</keyword>
<keyword evidence="13" id="KW-0843">Virulence</keyword>
<evidence type="ECO:0000256" key="10">
    <source>
        <dbReference type="ARBA" id="ARBA00022801"/>
    </source>
</evidence>
<dbReference type="GO" id="GO:0008240">
    <property type="term" value="F:tripeptidyl-peptidase activity"/>
    <property type="evidence" value="ECO:0007669"/>
    <property type="project" value="UniProtKB-EC"/>
</dbReference>
<evidence type="ECO:0000256" key="11">
    <source>
        <dbReference type="ARBA" id="ARBA00022825"/>
    </source>
</evidence>
<evidence type="ECO:0000313" key="19">
    <source>
        <dbReference type="Proteomes" id="UP000016933"/>
    </source>
</evidence>
<keyword evidence="12" id="KW-0106">Calcium</keyword>
<evidence type="ECO:0000256" key="9">
    <source>
        <dbReference type="ARBA" id="ARBA00022729"/>
    </source>
</evidence>
<dbReference type="InterPro" id="IPR036852">
    <property type="entry name" value="Peptidase_S8/S53_dom_sf"/>
</dbReference>
<dbReference type="FunFam" id="3.40.50.200:FF:000015">
    <property type="entry name" value="Tripeptidyl peptidase A"/>
    <property type="match status" value="1"/>
</dbReference>
<dbReference type="PANTHER" id="PTHR14218">
    <property type="entry name" value="PROTEASE S8 TRIPEPTIDYL PEPTIDASE I CLN2"/>
    <property type="match status" value="1"/>
</dbReference>
<dbReference type="PROSITE" id="PS51695">
    <property type="entry name" value="SEDOLISIN"/>
    <property type="match status" value="1"/>
</dbReference>
<keyword evidence="19" id="KW-1185">Reference proteome</keyword>
<reference evidence="19" key="1">
    <citation type="journal article" date="2012" name="PLoS Genet.">
        <title>The genomes of the fungal plant pathogens Cladosporium fulvum and Dothistroma septosporum reveal adaptation to different hosts and lifestyles but also signatures of common ancestry.</title>
        <authorList>
            <person name="de Wit P.J.G.M."/>
            <person name="van der Burgt A."/>
            <person name="Oekmen B."/>
            <person name="Stergiopoulos I."/>
            <person name="Abd-Elsalam K.A."/>
            <person name="Aerts A.L."/>
            <person name="Bahkali A.H."/>
            <person name="Beenen H.G."/>
            <person name="Chettri P."/>
            <person name="Cox M.P."/>
            <person name="Datema E."/>
            <person name="de Vries R.P."/>
            <person name="Dhillon B."/>
            <person name="Ganley A.R."/>
            <person name="Griffiths S.A."/>
            <person name="Guo Y."/>
            <person name="Hamelin R.C."/>
            <person name="Henrissat B."/>
            <person name="Kabir M.S."/>
            <person name="Jashni M.K."/>
            <person name="Kema G."/>
            <person name="Klaubauf S."/>
            <person name="Lapidus A."/>
            <person name="Levasseur A."/>
            <person name="Lindquist E."/>
            <person name="Mehrabi R."/>
            <person name="Ohm R.A."/>
            <person name="Owen T.J."/>
            <person name="Salamov A."/>
            <person name="Schwelm A."/>
            <person name="Schijlen E."/>
            <person name="Sun H."/>
            <person name="van den Burg H.A."/>
            <person name="van Ham R.C.H.J."/>
            <person name="Zhang S."/>
            <person name="Goodwin S.B."/>
            <person name="Grigoriev I.V."/>
            <person name="Collemare J."/>
            <person name="Bradshaw R.E."/>
        </authorList>
    </citation>
    <scope>NUCLEOTIDE SEQUENCE [LARGE SCALE GENOMIC DNA]</scope>
    <source>
        <strain evidence="19">NZE10 / CBS 128990</strain>
    </source>
</reference>
<gene>
    <name evidence="18" type="ORF">DOTSEDRAFT_71348</name>
</gene>
<dbReference type="SUPFAM" id="SSF54897">
    <property type="entry name" value="Protease propeptides/inhibitors"/>
    <property type="match status" value="1"/>
</dbReference>
<dbReference type="SMART" id="SM00944">
    <property type="entry name" value="Pro-kuma_activ"/>
    <property type="match status" value="1"/>
</dbReference>
<feature type="active site" description="Charge relay system" evidence="16">
    <location>
        <position position="257"/>
    </location>
</feature>
<accession>N1PRR5</accession>
<dbReference type="MEROPS" id="S53.010"/>
<keyword evidence="15" id="KW-0325">Glycoprotein</keyword>
<comment type="function">
    <text evidence="3">Secreted tripeptidyl-peptidase which degrades proteins at acidic pHs and is involved in virulence.</text>
</comment>
<dbReference type="GO" id="GO:0046872">
    <property type="term" value="F:metal ion binding"/>
    <property type="evidence" value="ECO:0007669"/>
    <property type="project" value="UniProtKB-KW"/>
</dbReference>
<dbReference type="PROSITE" id="PS00138">
    <property type="entry name" value="SUBTILASE_SER"/>
    <property type="match status" value="1"/>
</dbReference>
<evidence type="ECO:0000256" key="8">
    <source>
        <dbReference type="ARBA" id="ARBA00022723"/>
    </source>
</evidence>
<evidence type="ECO:0000256" key="1">
    <source>
        <dbReference type="ARBA" id="ARBA00001910"/>
    </source>
</evidence>
<evidence type="ECO:0000256" key="4">
    <source>
        <dbReference type="ARBA" id="ARBA00004239"/>
    </source>
</evidence>
<keyword evidence="6" id="KW-0964">Secreted</keyword>
<dbReference type="InterPro" id="IPR000209">
    <property type="entry name" value="Peptidase_S8/S53_dom"/>
</dbReference>
<feature type="active site" description="Charge relay system" evidence="16">
    <location>
        <position position="475"/>
    </location>
</feature>
<dbReference type="InterPro" id="IPR030400">
    <property type="entry name" value="Sedolisin_dom"/>
</dbReference>
<evidence type="ECO:0000256" key="12">
    <source>
        <dbReference type="ARBA" id="ARBA00022837"/>
    </source>
</evidence>
<dbReference type="GO" id="GO:0006508">
    <property type="term" value="P:proteolysis"/>
    <property type="evidence" value="ECO:0007669"/>
    <property type="project" value="UniProtKB-KW"/>
</dbReference>
<dbReference type="Pfam" id="PF00082">
    <property type="entry name" value="Peptidase_S8"/>
    <property type="match status" value="1"/>
</dbReference>
<dbReference type="InterPro" id="IPR023828">
    <property type="entry name" value="Peptidase_S8_Ser-AS"/>
</dbReference>
<dbReference type="HOGENOM" id="CLU_013783_3_0_1"/>
<dbReference type="AlphaFoldDB" id="N1PRR5"/>
<dbReference type="CDD" id="cd11377">
    <property type="entry name" value="Pro-peptidase_S53"/>
    <property type="match status" value="1"/>
</dbReference>
<protein>
    <recommendedName>
        <fullName evidence="5">tripeptidyl-peptidase II</fullName>
        <ecNumber evidence="5">3.4.14.10</ecNumber>
    </recommendedName>
</protein>
<keyword evidence="8" id="KW-0479">Metal-binding</keyword>
<sequence>MKQGSFSELERHLYEVSDPAHSRYGQHLAASDVHALTAPPAHALDAVHDWLGSSNIQLEQLEYTPAKDWIVVALPVSQVEELLDTEYHEYENADGDRIVRTPKYGLPKHLHDLIDVVAPTNYFSKPSKSEGNGHSDLKKRSSDSRIVDLDAEPAISRAQYLAINAAAASGSLSAVCNPERVTSLCLRTLYNTVDYTPKVPELNYVGTTNYLNETPIYSDFKIWLQKYRTDANPDYKYSYQVIDGGADNQSPNPDIVEANLDVQMVGGFVYPTKFTTYSTGGSAPYSPDLATPTDTNEPYLTWVNYVSTQPSVPFVVTTSYGDDEQTVPQNYATRVCAEFAALGARGVTLLFSSGDNGVGADGTCVSNDGKNTTKFLPAFPASCPYITTVGGTRGINPEVVAYDTSNGYVAGGGFSNYFPTPAYQQVAVSSYLKSIGSLNKGLYNPNGRAYPDIAAQSYHFVITYNGTDGGVDGTSVASPAAAGVLTNVNDALLAAGRPPLGFLNPLIYSGVGAKGFNDVTQGSVTGCNTAGFPAKTSWDAASGWGTPDFKKIRSALGV</sequence>
<feature type="domain" description="Peptidase S53" evidence="17">
    <location>
        <begin position="180"/>
        <end position="558"/>
    </location>
</feature>
<evidence type="ECO:0000313" key="18">
    <source>
        <dbReference type="EMBL" id="EME45618.1"/>
    </source>
</evidence>
<comment type="subcellular location">
    <subcellularLocation>
        <location evidence="4">Secreted</location>
        <location evidence="4">Extracellular space</location>
    </subcellularLocation>
</comment>